<dbReference type="AlphaFoldDB" id="A0A0U9HBW6"/>
<dbReference type="Gene3D" id="3.40.50.150">
    <property type="entry name" value="Vaccinia Virus protein VP39"/>
    <property type="match status" value="1"/>
</dbReference>
<keyword evidence="1 5" id="KW-0489">Methyltransferase</keyword>
<name>A0A0U9HBW6_9FIRM</name>
<dbReference type="RefSeq" id="WP_059031299.1">
    <property type="nucleotide sequence ID" value="NZ_DF976999.1"/>
</dbReference>
<reference evidence="5" key="1">
    <citation type="journal article" date="2016" name="Genome Announc.">
        <title>Draft Genome Sequence of the Syntrophic Lactate-Degrading Bacterium Tepidanaerobacter syntrophicus JLT.</title>
        <authorList>
            <person name="Matsuura N."/>
            <person name="Ohashi A."/>
            <person name="Tourlousse D.M."/>
            <person name="Sekiguchi Y."/>
        </authorList>
    </citation>
    <scope>NUCLEOTIDE SEQUENCE [LARGE SCALE GENOMIC DNA]</scope>
    <source>
        <strain evidence="5">JL</strain>
    </source>
</reference>
<dbReference type="SMART" id="SM00981">
    <property type="entry name" value="THUMP"/>
    <property type="match status" value="1"/>
</dbReference>
<dbReference type="CDD" id="cd11715">
    <property type="entry name" value="THUMP_AdoMetMT"/>
    <property type="match status" value="1"/>
</dbReference>
<dbReference type="InterPro" id="IPR029063">
    <property type="entry name" value="SAM-dependent_MTases_sf"/>
</dbReference>
<dbReference type="InterPro" id="IPR000241">
    <property type="entry name" value="RlmKL-like_Mtase"/>
</dbReference>
<sequence>MATITFIAPVVFGVESVTARELRKLGYEDISVKDGKVEFVGNEEAICRSNIWLRSAERVLIKLGEFHADTYDELFERTKALPWEEWIPENGQFPVKGYSLKSQLHSVPDCQSIIKKAIVERLKISYKKNWFEEDGPLYRVQFSLMKDEATLMIDTSGVGLHKRGYREKSNIAPLKETLAAALVLLTKWKSDKPFLDPFCGSGTIPIEAALIGTNTAPGLRRRFVSEKWPQIPKKMWNSARTEARSLIKNEKLEIRGSDIDKDAVALSEENSRRAQVSEHIIFEQADVKDIEPFGDYGCIVCNPPYGERMGEEHEVEEIYRKMGKAFKRFDTWSKYILTPHKNFEYFFGEKADKNRKLYNGMIKCYYYQYFSR</sequence>
<protein>
    <submittedName>
        <fullName evidence="5">N6-adenine-specific DNA methylase</fullName>
    </submittedName>
</protein>
<dbReference type="InterPro" id="IPR004114">
    <property type="entry name" value="THUMP_dom"/>
</dbReference>
<dbReference type="CDD" id="cd02440">
    <property type="entry name" value="AdoMet_MTases"/>
    <property type="match status" value="1"/>
</dbReference>
<dbReference type="PROSITE" id="PS01261">
    <property type="entry name" value="UPF0020"/>
    <property type="match status" value="1"/>
</dbReference>
<dbReference type="PROSITE" id="PS00092">
    <property type="entry name" value="N6_MTASE"/>
    <property type="match status" value="1"/>
</dbReference>
<evidence type="ECO:0000313" key="5">
    <source>
        <dbReference type="EMBL" id="GAQ24190.1"/>
    </source>
</evidence>
<dbReference type="OrthoDB" id="9809404at2"/>
<dbReference type="GO" id="GO:0003723">
    <property type="term" value="F:RNA binding"/>
    <property type="evidence" value="ECO:0007669"/>
    <property type="project" value="UniProtKB-UniRule"/>
</dbReference>
<dbReference type="Pfam" id="PF22020">
    <property type="entry name" value="RlmL_1st"/>
    <property type="match status" value="1"/>
</dbReference>
<evidence type="ECO:0000256" key="2">
    <source>
        <dbReference type="ARBA" id="ARBA00022679"/>
    </source>
</evidence>
<dbReference type="PANTHER" id="PTHR47313:SF1">
    <property type="entry name" value="RIBOSOMAL RNA LARGE SUBUNIT METHYLTRANSFERASE K_L"/>
    <property type="match status" value="1"/>
</dbReference>
<gene>
    <name evidence="5" type="ORF">TSYNT_513</name>
</gene>
<dbReference type="GO" id="GO:0070043">
    <property type="term" value="F:rRNA (guanine-N7-)-methyltransferase activity"/>
    <property type="evidence" value="ECO:0007669"/>
    <property type="project" value="TreeGrafter"/>
</dbReference>
<dbReference type="Gene3D" id="3.30.2130.30">
    <property type="match status" value="1"/>
</dbReference>
<dbReference type="Pfam" id="PF01170">
    <property type="entry name" value="UPF0020"/>
    <property type="match status" value="1"/>
</dbReference>
<dbReference type="InterPro" id="IPR054170">
    <property type="entry name" value="RlmL_1st"/>
</dbReference>
<dbReference type="InterPro" id="IPR053943">
    <property type="entry name" value="RlmKL-like_Mtase_CS"/>
</dbReference>
<proteinExistence type="predicted"/>
<dbReference type="EMBL" id="DF976999">
    <property type="protein sequence ID" value="GAQ24190.1"/>
    <property type="molecule type" value="Genomic_DNA"/>
</dbReference>
<dbReference type="InterPro" id="IPR002052">
    <property type="entry name" value="DNA_methylase_N6_adenine_CS"/>
</dbReference>
<evidence type="ECO:0000313" key="6">
    <source>
        <dbReference type="Proteomes" id="UP000062160"/>
    </source>
</evidence>
<keyword evidence="6" id="KW-1185">Reference proteome</keyword>
<dbReference type="SUPFAM" id="SSF53335">
    <property type="entry name" value="S-adenosyl-L-methionine-dependent methyltransferases"/>
    <property type="match status" value="1"/>
</dbReference>
<evidence type="ECO:0000256" key="3">
    <source>
        <dbReference type="PROSITE-ProRule" id="PRU00529"/>
    </source>
</evidence>
<dbReference type="Proteomes" id="UP000062160">
    <property type="component" value="Unassembled WGS sequence"/>
</dbReference>
<dbReference type="STRING" id="224999.GCA_001485475_00169"/>
<keyword evidence="3" id="KW-0694">RNA-binding</keyword>
<evidence type="ECO:0000256" key="1">
    <source>
        <dbReference type="ARBA" id="ARBA00022603"/>
    </source>
</evidence>
<accession>A0A0U9HBW6</accession>
<feature type="domain" description="THUMP" evidence="4">
    <location>
        <begin position="45"/>
        <end position="155"/>
    </location>
</feature>
<dbReference type="PANTHER" id="PTHR47313">
    <property type="entry name" value="RIBOSOMAL RNA LARGE SUBUNIT METHYLTRANSFERASE K/L"/>
    <property type="match status" value="1"/>
</dbReference>
<keyword evidence="2" id="KW-0808">Transferase</keyword>
<dbReference type="Pfam" id="PF02926">
    <property type="entry name" value="THUMP"/>
    <property type="match status" value="1"/>
</dbReference>
<organism evidence="5">
    <name type="scientific">Tepidanaerobacter syntrophicus</name>
    <dbReference type="NCBI Taxonomy" id="224999"/>
    <lineage>
        <taxon>Bacteria</taxon>
        <taxon>Bacillati</taxon>
        <taxon>Bacillota</taxon>
        <taxon>Clostridia</taxon>
        <taxon>Thermosediminibacterales</taxon>
        <taxon>Tepidanaerobacteraceae</taxon>
        <taxon>Tepidanaerobacter</taxon>
    </lineage>
</organism>
<dbReference type="GO" id="GO:0008990">
    <property type="term" value="F:rRNA (guanine-N2-)-methyltransferase activity"/>
    <property type="evidence" value="ECO:0007669"/>
    <property type="project" value="TreeGrafter"/>
</dbReference>
<dbReference type="PROSITE" id="PS51165">
    <property type="entry name" value="THUMP"/>
    <property type="match status" value="1"/>
</dbReference>
<evidence type="ECO:0000259" key="4">
    <source>
        <dbReference type="PROSITE" id="PS51165"/>
    </source>
</evidence>